<dbReference type="Gene3D" id="1.20.120.1870">
    <property type="entry name" value="Fic/DOC protein, Fido domain"/>
    <property type="match status" value="1"/>
</dbReference>
<dbReference type="GO" id="GO:0016301">
    <property type="term" value="F:kinase activity"/>
    <property type="evidence" value="ECO:0007669"/>
    <property type="project" value="InterPro"/>
</dbReference>
<dbReference type="InterPro" id="IPR003812">
    <property type="entry name" value="Fido"/>
</dbReference>
<feature type="domain" description="Fido" evidence="1">
    <location>
        <begin position="5"/>
        <end position="123"/>
    </location>
</feature>
<dbReference type="RefSeq" id="WP_338177649.1">
    <property type="nucleotide sequence ID" value="NZ_JAEKNQ010000023.1"/>
</dbReference>
<dbReference type="PROSITE" id="PS51459">
    <property type="entry name" value="FIDO"/>
    <property type="match status" value="1"/>
</dbReference>
<dbReference type="PANTHER" id="PTHR39426:SF1">
    <property type="entry name" value="HOMOLOGY TO DEATH-ON-CURING PROTEIN OF PHAGE P1"/>
    <property type="match status" value="1"/>
</dbReference>
<evidence type="ECO:0000313" key="3">
    <source>
        <dbReference type="Proteomes" id="UP000620075"/>
    </source>
</evidence>
<dbReference type="PIRSF" id="PIRSF018297">
    <property type="entry name" value="Doc"/>
    <property type="match status" value="1"/>
</dbReference>
<organism evidence="2 3">
    <name type="scientific">Candidatus Dormiibacter inghamiae</name>
    <dbReference type="NCBI Taxonomy" id="3127013"/>
    <lineage>
        <taxon>Bacteria</taxon>
        <taxon>Bacillati</taxon>
        <taxon>Candidatus Dormiibacterota</taxon>
        <taxon>Candidatus Dormibacteria</taxon>
        <taxon>Candidatus Dormibacterales</taxon>
        <taxon>Candidatus Dormibacteraceae</taxon>
        <taxon>Candidatus Dormiibacter</taxon>
    </lineage>
</organism>
<evidence type="ECO:0000313" key="2">
    <source>
        <dbReference type="EMBL" id="MBJ7602763.1"/>
    </source>
</evidence>
<dbReference type="NCBIfam" id="TIGR01550">
    <property type="entry name" value="DOC_P1"/>
    <property type="match status" value="1"/>
</dbReference>
<comment type="caution">
    <text evidence="2">The sequence shown here is derived from an EMBL/GenBank/DDBJ whole genome shotgun (WGS) entry which is preliminary data.</text>
</comment>
<dbReference type="InterPro" id="IPR053737">
    <property type="entry name" value="Type_II_TA_Toxin"/>
</dbReference>
<dbReference type="Pfam" id="PF02661">
    <property type="entry name" value="Fic"/>
    <property type="match status" value="1"/>
</dbReference>
<reference evidence="2 3" key="1">
    <citation type="submission" date="2020-10" db="EMBL/GenBank/DDBJ databases">
        <title>Ca. Dormibacterota MAGs.</title>
        <authorList>
            <person name="Montgomery K."/>
        </authorList>
    </citation>
    <scope>NUCLEOTIDE SEQUENCE [LARGE SCALE GENOMIC DNA]</scope>
    <source>
        <strain evidence="2">SC8811_S16_3</strain>
    </source>
</reference>
<dbReference type="InterPro" id="IPR006440">
    <property type="entry name" value="Doc"/>
</dbReference>
<name>A0A934ND48_9BACT</name>
<gene>
    <name evidence="2" type="ORF">JF888_06170</name>
</gene>
<dbReference type="EMBL" id="JAEKNQ010000023">
    <property type="protein sequence ID" value="MBJ7602763.1"/>
    <property type="molecule type" value="Genomic_DNA"/>
</dbReference>
<accession>A0A934ND48</accession>
<dbReference type="Proteomes" id="UP000620075">
    <property type="component" value="Unassembled WGS sequence"/>
</dbReference>
<evidence type="ECO:0000259" key="1">
    <source>
        <dbReference type="PROSITE" id="PS51459"/>
    </source>
</evidence>
<protein>
    <submittedName>
        <fullName evidence="2">Type II toxin-antitoxin system death-on-curing family toxin</fullName>
    </submittedName>
</protein>
<dbReference type="PANTHER" id="PTHR39426">
    <property type="entry name" value="HOMOLOGY TO DEATH-ON-CURING PROTEIN OF PHAGE P1"/>
    <property type="match status" value="1"/>
</dbReference>
<proteinExistence type="predicted"/>
<sequence length="132" mass="14425">MAGRLSLEELLYIHEAQIAAFGGAEGIRDRGLLESALARPSAAYGGQKAHRSPFARAAALMEALIQNYGFVDCNKRTAATAMILWLGREGYELDTSDEDLVEVAVGIAEHRVALDQLTAWIKQRGRLVRADQ</sequence>
<dbReference type="AlphaFoldDB" id="A0A934ND48"/>